<dbReference type="KEGG" id="aarc:G127AT_00430"/>
<proteinExistence type="predicted"/>
<organism evidence="1 2">
    <name type="scientific">Agromyces archimandritae</name>
    <dbReference type="NCBI Taxonomy" id="2781962"/>
    <lineage>
        <taxon>Bacteria</taxon>
        <taxon>Bacillati</taxon>
        <taxon>Actinomycetota</taxon>
        <taxon>Actinomycetes</taxon>
        <taxon>Micrococcales</taxon>
        <taxon>Microbacteriaceae</taxon>
        <taxon>Agromyces</taxon>
    </lineage>
</organism>
<dbReference type="Proteomes" id="UP000671914">
    <property type="component" value="Chromosome"/>
</dbReference>
<reference evidence="1" key="1">
    <citation type="submission" date="2021-03" db="EMBL/GenBank/DDBJ databases">
        <title>Agromyces archimandritus sp. nov., isolated from the cockroach Archimandrita tessellata.</title>
        <authorList>
            <person name="Guzman J."/>
            <person name="Ortuzar M."/>
            <person name="Poehlein A."/>
            <person name="Daniel R."/>
            <person name="Trujillo M."/>
            <person name="Vilcinskas A."/>
        </authorList>
    </citation>
    <scope>NUCLEOTIDE SEQUENCE</scope>
    <source>
        <strain evidence="1">G127AT</strain>
    </source>
</reference>
<evidence type="ECO:0000313" key="2">
    <source>
        <dbReference type="Proteomes" id="UP000671914"/>
    </source>
</evidence>
<gene>
    <name evidence="1" type="ORF">G127AT_00430</name>
</gene>
<evidence type="ECO:0000313" key="1">
    <source>
        <dbReference type="EMBL" id="QTX04779.1"/>
    </source>
</evidence>
<sequence>MSNGNGVEEEVDLTIQRALEAAQLRAGDALGGTSAVILEDCEPSAVEAGDADGSGDGD</sequence>
<protein>
    <submittedName>
        <fullName evidence="1">Uncharacterized protein</fullName>
    </submittedName>
</protein>
<accession>A0A975FMD2</accession>
<dbReference type="AlphaFoldDB" id="A0A975FMD2"/>
<dbReference type="RefSeq" id="WP_210898730.1">
    <property type="nucleotide sequence ID" value="NZ_CP071696.1"/>
</dbReference>
<name>A0A975FMD2_9MICO</name>
<dbReference type="EMBL" id="CP071696">
    <property type="protein sequence ID" value="QTX04779.1"/>
    <property type="molecule type" value="Genomic_DNA"/>
</dbReference>
<keyword evidence="2" id="KW-1185">Reference proteome</keyword>